<dbReference type="GO" id="GO:0043495">
    <property type="term" value="F:protein-membrane adaptor activity"/>
    <property type="evidence" value="ECO:0007669"/>
    <property type="project" value="TreeGrafter"/>
</dbReference>
<dbReference type="InParanoid" id="A0A1E7FL78"/>
<evidence type="ECO:0000313" key="10">
    <source>
        <dbReference type="Proteomes" id="UP000095751"/>
    </source>
</evidence>
<dbReference type="AlphaFoldDB" id="A0A1E7FL78"/>
<evidence type="ECO:0000313" key="9">
    <source>
        <dbReference type="EMBL" id="OEU18553.1"/>
    </source>
</evidence>
<feature type="coiled-coil region" evidence="5">
    <location>
        <begin position="82"/>
        <end position="169"/>
    </location>
</feature>
<name>A0A1E7FL78_9STRA</name>
<gene>
    <name evidence="9" type="ORF">FRACYDRAFT_236830</name>
</gene>
<comment type="subcellular location">
    <subcellularLocation>
        <location evidence="1">Membrane</location>
    </subcellularLocation>
</comment>
<dbReference type="Gene3D" id="2.60.120.260">
    <property type="entry name" value="Galactose-binding domain-like"/>
    <property type="match status" value="1"/>
</dbReference>
<dbReference type="InterPro" id="IPR045119">
    <property type="entry name" value="SUN1-5"/>
</dbReference>
<reference evidence="9 10" key="1">
    <citation type="submission" date="2016-09" db="EMBL/GenBank/DDBJ databases">
        <title>Extensive genetic diversity and differential bi-allelic expression allows diatom success in the polar Southern Ocean.</title>
        <authorList>
            <consortium name="DOE Joint Genome Institute"/>
            <person name="Mock T."/>
            <person name="Otillar R.P."/>
            <person name="Strauss J."/>
            <person name="Dupont C."/>
            <person name="Frickenhaus S."/>
            <person name="Maumus F."/>
            <person name="Mcmullan M."/>
            <person name="Sanges R."/>
            <person name="Schmutz J."/>
            <person name="Toseland A."/>
            <person name="Valas R."/>
            <person name="Veluchamy A."/>
            <person name="Ward B.J."/>
            <person name="Allen A."/>
            <person name="Barry K."/>
            <person name="Falciatore A."/>
            <person name="Ferrante M."/>
            <person name="Fortunato A.E."/>
            <person name="Gloeckner G."/>
            <person name="Gruber A."/>
            <person name="Hipkin R."/>
            <person name="Janech M."/>
            <person name="Kroth P."/>
            <person name="Leese F."/>
            <person name="Lindquist E."/>
            <person name="Lyon B.R."/>
            <person name="Martin J."/>
            <person name="Mayer C."/>
            <person name="Parker M."/>
            <person name="Quesneville H."/>
            <person name="Raymond J."/>
            <person name="Uhlig C."/>
            <person name="Valentin K.U."/>
            <person name="Worden A.Z."/>
            <person name="Armbrust E.V."/>
            <person name="Bowler C."/>
            <person name="Green B."/>
            <person name="Moulton V."/>
            <person name="Van Oosterhout C."/>
            <person name="Grigoriev I."/>
        </authorList>
    </citation>
    <scope>NUCLEOTIDE SEQUENCE [LARGE SCALE GENOMIC DNA]</scope>
    <source>
        <strain evidence="9 10">CCMP1102</strain>
    </source>
</reference>
<dbReference type="EMBL" id="KV784356">
    <property type="protein sequence ID" value="OEU18553.1"/>
    <property type="molecule type" value="Genomic_DNA"/>
</dbReference>
<keyword evidence="7" id="KW-0732">Signal</keyword>
<evidence type="ECO:0000256" key="1">
    <source>
        <dbReference type="ARBA" id="ARBA00004370"/>
    </source>
</evidence>
<dbReference type="OrthoDB" id="342281at2759"/>
<feature type="region of interest" description="Disordered" evidence="6">
    <location>
        <begin position="478"/>
        <end position="498"/>
    </location>
</feature>
<evidence type="ECO:0000256" key="3">
    <source>
        <dbReference type="ARBA" id="ARBA00022989"/>
    </source>
</evidence>
<dbReference type="InterPro" id="IPR012919">
    <property type="entry name" value="SUN_dom"/>
</dbReference>
<dbReference type="GO" id="GO:0005635">
    <property type="term" value="C:nuclear envelope"/>
    <property type="evidence" value="ECO:0007669"/>
    <property type="project" value="TreeGrafter"/>
</dbReference>
<proteinExistence type="predicted"/>
<accession>A0A1E7FL78</accession>
<evidence type="ECO:0000256" key="4">
    <source>
        <dbReference type="ARBA" id="ARBA00023136"/>
    </source>
</evidence>
<dbReference type="PROSITE" id="PS51469">
    <property type="entry name" value="SUN"/>
    <property type="match status" value="1"/>
</dbReference>
<dbReference type="GO" id="GO:0016020">
    <property type="term" value="C:membrane"/>
    <property type="evidence" value="ECO:0007669"/>
    <property type="project" value="UniProtKB-SubCell"/>
</dbReference>
<feature type="signal peptide" evidence="7">
    <location>
        <begin position="1"/>
        <end position="30"/>
    </location>
</feature>
<dbReference type="KEGG" id="fcy:FRACYDRAFT_236830"/>
<sequence length="550" mass="61119">MSCFSIVTVRNQCWLVFFSAFLFVVASVIASPSTSSSGIEVGDTAIHMLSEDSLRDTIKDVTNLLEKGKKMLGDTDDDDSMLASATTNLDQINQTMEEITESMKRLQALAEKMLKKESEVTSLLKEANTRELDDLVERLLDTLESETDLRELEQEIQSERNTLAVYDDDDDDDEDDLSAINDNINKVTSNTLHERLDTNVIMEESEAKMRKWILSLIEEELVAYKKNILDVVPIDIGSGDYNTNSDTNDDDDTTTKVKTNNNCPSTTSIVQKVQQSLQDYADDGIGRVDYAQGANVVHWMTSETYSPDNNGNGKILGSVWWSKFIPQDWERLLPSDWEEWNVGIPSYVYHSLGFMSGDMAPPEALIQKNTLPGSCWPMEGSTGQVTLKLSYPVLVESVSIDHISQDIIPEGKYESAPKHMKIIGYPPCSDDDSSNCAAIGFDINNPIDIAEIRYEVDGPSIQSFDSYYTKAIGSMPPPLPPATTTFNNDDDDDDEVEEVDSGSCSVQTASCSGPPRISVAAVTMKVLENWGNPDFTCLYRLRLHGDPDFI</sequence>
<protein>
    <submittedName>
        <fullName evidence="9">Sad1_UNC-domain-containing protein</fullName>
    </submittedName>
</protein>
<evidence type="ECO:0000256" key="2">
    <source>
        <dbReference type="ARBA" id="ARBA00022692"/>
    </source>
</evidence>
<keyword evidence="2" id="KW-0812">Transmembrane</keyword>
<keyword evidence="3" id="KW-1133">Transmembrane helix</keyword>
<keyword evidence="5" id="KW-0175">Coiled coil</keyword>
<evidence type="ECO:0000256" key="7">
    <source>
        <dbReference type="SAM" id="SignalP"/>
    </source>
</evidence>
<keyword evidence="4" id="KW-0472">Membrane</keyword>
<dbReference type="PANTHER" id="PTHR12911">
    <property type="entry name" value="SAD1/UNC-84-LIKE PROTEIN-RELATED"/>
    <property type="match status" value="1"/>
</dbReference>
<evidence type="ECO:0000256" key="5">
    <source>
        <dbReference type="SAM" id="Coils"/>
    </source>
</evidence>
<keyword evidence="10" id="KW-1185">Reference proteome</keyword>
<feature type="compositionally biased region" description="Acidic residues" evidence="6">
    <location>
        <begin position="488"/>
        <end position="498"/>
    </location>
</feature>
<feature type="chain" id="PRO_5009193267" evidence="7">
    <location>
        <begin position="31"/>
        <end position="550"/>
    </location>
</feature>
<dbReference type="Pfam" id="PF07738">
    <property type="entry name" value="Sad1_UNC"/>
    <property type="match status" value="2"/>
</dbReference>
<dbReference type="Proteomes" id="UP000095751">
    <property type="component" value="Unassembled WGS sequence"/>
</dbReference>
<evidence type="ECO:0000256" key="6">
    <source>
        <dbReference type="SAM" id="MobiDB-lite"/>
    </source>
</evidence>
<organism evidence="9 10">
    <name type="scientific">Fragilariopsis cylindrus CCMP1102</name>
    <dbReference type="NCBI Taxonomy" id="635003"/>
    <lineage>
        <taxon>Eukaryota</taxon>
        <taxon>Sar</taxon>
        <taxon>Stramenopiles</taxon>
        <taxon>Ochrophyta</taxon>
        <taxon>Bacillariophyta</taxon>
        <taxon>Bacillariophyceae</taxon>
        <taxon>Bacillariophycidae</taxon>
        <taxon>Bacillariales</taxon>
        <taxon>Bacillariaceae</taxon>
        <taxon>Fragilariopsis</taxon>
    </lineage>
</organism>
<evidence type="ECO:0000259" key="8">
    <source>
        <dbReference type="PROSITE" id="PS51469"/>
    </source>
</evidence>
<feature type="domain" description="SUN" evidence="8">
    <location>
        <begin position="293"/>
        <end position="548"/>
    </location>
</feature>
<dbReference type="PANTHER" id="PTHR12911:SF8">
    <property type="entry name" value="KLAROID PROTEIN-RELATED"/>
    <property type="match status" value="1"/>
</dbReference>